<dbReference type="RefSeq" id="WP_219040593.1">
    <property type="nucleotide sequence ID" value="NZ_JAHWDF010000011.1"/>
</dbReference>
<sequence>MKLYLVPRNLTKDPINKQGQIGIFQKQEDDIITLKFADGQIGKYFEDAVNEVEDDCYNPEFLFQTEMGFLLSLIAQGKIDAKEAAKKELARRGLDEKLNFIG</sequence>
<evidence type="ECO:0000313" key="1">
    <source>
        <dbReference type="EMBL" id="MBW2962308.1"/>
    </source>
</evidence>
<gene>
    <name evidence="1" type="ORF">KW502_10900</name>
</gene>
<reference evidence="1 2" key="1">
    <citation type="submission" date="2021-07" db="EMBL/GenBank/DDBJ databases">
        <title>Mesonia aestuariivivens sp. nov., isolated from a tidal flat.</title>
        <authorList>
            <person name="Kim Y.-O."/>
            <person name="Yoon J.-H."/>
        </authorList>
    </citation>
    <scope>NUCLEOTIDE SEQUENCE [LARGE SCALE GENOMIC DNA]</scope>
    <source>
        <strain evidence="1 2">JHPTF-M18</strain>
    </source>
</reference>
<accession>A0ABS6W5A2</accession>
<organism evidence="1 2">
    <name type="scientific">Mesonia aestuariivivens</name>
    <dbReference type="NCBI Taxonomy" id="2796128"/>
    <lineage>
        <taxon>Bacteria</taxon>
        <taxon>Pseudomonadati</taxon>
        <taxon>Bacteroidota</taxon>
        <taxon>Flavobacteriia</taxon>
        <taxon>Flavobacteriales</taxon>
        <taxon>Flavobacteriaceae</taxon>
        <taxon>Mesonia</taxon>
    </lineage>
</organism>
<dbReference type="EMBL" id="JAHWDF010000011">
    <property type="protein sequence ID" value="MBW2962308.1"/>
    <property type="molecule type" value="Genomic_DNA"/>
</dbReference>
<proteinExistence type="predicted"/>
<keyword evidence="2" id="KW-1185">Reference proteome</keyword>
<name>A0ABS6W5A2_9FLAO</name>
<protein>
    <submittedName>
        <fullName evidence="1">Uncharacterized protein</fullName>
    </submittedName>
</protein>
<dbReference type="Proteomes" id="UP000719267">
    <property type="component" value="Unassembled WGS sequence"/>
</dbReference>
<evidence type="ECO:0000313" key="2">
    <source>
        <dbReference type="Proteomes" id="UP000719267"/>
    </source>
</evidence>
<comment type="caution">
    <text evidence="1">The sequence shown here is derived from an EMBL/GenBank/DDBJ whole genome shotgun (WGS) entry which is preliminary data.</text>
</comment>